<feature type="compositionally biased region" description="Basic and acidic residues" evidence="1">
    <location>
        <begin position="129"/>
        <end position="141"/>
    </location>
</feature>
<organism evidence="2 3">
    <name type="scientific">Arthrobotrys conoides</name>
    <dbReference type="NCBI Taxonomy" id="74498"/>
    <lineage>
        <taxon>Eukaryota</taxon>
        <taxon>Fungi</taxon>
        <taxon>Dikarya</taxon>
        <taxon>Ascomycota</taxon>
        <taxon>Pezizomycotina</taxon>
        <taxon>Orbiliomycetes</taxon>
        <taxon>Orbiliales</taxon>
        <taxon>Orbiliaceae</taxon>
        <taxon>Arthrobotrys</taxon>
    </lineage>
</organism>
<proteinExistence type="predicted"/>
<dbReference type="EMBL" id="JAVHJM010000014">
    <property type="protein sequence ID" value="KAK6498251.1"/>
    <property type="molecule type" value="Genomic_DNA"/>
</dbReference>
<reference evidence="2 3" key="1">
    <citation type="submission" date="2019-10" db="EMBL/GenBank/DDBJ databases">
        <authorList>
            <person name="Palmer J.M."/>
        </authorList>
    </citation>
    <scope>NUCLEOTIDE SEQUENCE [LARGE SCALE GENOMIC DNA]</scope>
    <source>
        <strain evidence="2 3">TWF506</strain>
    </source>
</reference>
<keyword evidence="3" id="KW-1185">Reference proteome</keyword>
<sequence>MEIPPEYFTSELREENLLPLLRTENLSGLGVFKELRLEIRGAYKILLQDWVEPRGYSWGDLPPEHQENALKYIIEHTKYPDIVRANPWLPQKLLEQYMKSRKDLIRGKSKVSSSTDDRAPLEGSNEGQIEERRSSVSREARNAGWFDPVRDRTVDTASGLHDEEAYMRN</sequence>
<dbReference type="AlphaFoldDB" id="A0AAN8RTK4"/>
<accession>A0AAN8RTK4</accession>
<evidence type="ECO:0000313" key="2">
    <source>
        <dbReference type="EMBL" id="KAK6498251.1"/>
    </source>
</evidence>
<protein>
    <submittedName>
        <fullName evidence="2">Uncharacterized protein</fullName>
    </submittedName>
</protein>
<name>A0AAN8RTK4_9PEZI</name>
<evidence type="ECO:0000256" key="1">
    <source>
        <dbReference type="SAM" id="MobiDB-lite"/>
    </source>
</evidence>
<feature type="region of interest" description="Disordered" evidence="1">
    <location>
        <begin position="105"/>
        <end position="145"/>
    </location>
</feature>
<evidence type="ECO:0000313" key="3">
    <source>
        <dbReference type="Proteomes" id="UP001307849"/>
    </source>
</evidence>
<dbReference type="Proteomes" id="UP001307849">
    <property type="component" value="Unassembled WGS sequence"/>
</dbReference>
<comment type="caution">
    <text evidence="2">The sequence shown here is derived from an EMBL/GenBank/DDBJ whole genome shotgun (WGS) entry which is preliminary data.</text>
</comment>
<gene>
    <name evidence="2" type="ORF">TWF506_004490</name>
</gene>